<feature type="transmembrane region" description="Helical" evidence="7">
    <location>
        <begin position="308"/>
        <end position="336"/>
    </location>
</feature>
<accession>A0A9E9P1N6</accession>
<reference evidence="8" key="1">
    <citation type="journal article" date="2022" name="Front. Microbiol.">
        <title>New perspectives on an old grouping: The genomic and phenotypic variability of Oxalobacter formigenes and the implications for calcium oxalate stone prevention.</title>
        <authorList>
            <person name="Chmiel J.A."/>
            <person name="Carr C."/>
            <person name="Stuivenberg G.A."/>
            <person name="Venema R."/>
            <person name="Chanyi R.M."/>
            <person name="Al K.F."/>
            <person name="Giguere D."/>
            <person name="Say H."/>
            <person name="Akouris P.P."/>
            <person name="Dominguez Romero S.A."/>
            <person name="Kwong A."/>
            <person name="Tai V."/>
            <person name="Koval S.F."/>
            <person name="Razvi H."/>
            <person name="Bjazevic J."/>
            <person name="Burton J.P."/>
        </authorList>
    </citation>
    <scope>NUCLEOTIDE SEQUENCE</scope>
    <source>
        <strain evidence="8">WoOx3</strain>
    </source>
</reference>
<feature type="transmembrane region" description="Helical" evidence="7">
    <location>
        <begin position="239"/>
        <end position="264"/>
    </location>
</feature>
<evidence type="ECO:0000256" key="4">
    <source>
        <dbReference type="ARBA" id="ARBA00022989"/>
    </source>
</evidence>
<feature type="transmembrane region" description="Helical" evidence="7">
    <location>
        <begin position="158"/>
        <end position="176"/>
    </location>
</feature>
<gene>
    <name evidence="8" type="ORF">NB640_06950</name>
</gene>
<dbReference type="KEGG" id="ovb:NB640_06950"/>
<sequence>MNRPLLHEKIFLALLACITLAFAWLLLPFSGAIFWAFVFAVLFMPLFERIQKKIPGKKNCAAVLTLFLCLLIAILPLSIIIFSLLQEGEMLYRKMLTGEIDVNRTFMEIYDHLPKWFIHIMNSFGIGDITDLQSKITSGLMQASRFLAGKALVFGQNVFGFGVGAIIMLYLLFFFLREGESLSLAIRRAIPLGESQKHELLNRFTGVIRATVKGNLIVAIVQGGLGGLIFWALGIQAPVLWGAIMAFLSLFPAGAGVIWVPVAIYLLSTGAILKGVIMITFCAVVIGLSDNLLRPILVGKDTQMPDYIVLISTLSGLSLFGLNGFVIGPVIAALFMTSWKMFSDEKSGRPPEAASDIPEEENSGDT</sequence>
<feature type="transmembrane region" description="Helical" evidence="7">
    <location>
        <begin position="271"/>
        <end position="288"/>
    </location>
</feature>
<keyword evidence="4 7" id="KW-1133">Transmembrane helix</keyword>
<evidence type="ECO:0000256" key="7">
    <source>
        <dbReference type="SAM" id="Phobius"/>
    </source>
</evidence>
<evidence type="ECO:0000256" key="6">
    <source>
        <dbReference type="SAM" id="MobiDB-lite"/>
    </source>
</evidence>
<feature type="transmembrane region" description="Helical" evidence="7">
    <location>
        <begin position="62"/>
        <end position="85"/>
    </location>
</feature>
<dbReference type="AlphaFoldDB" id="A0A9E9P1N6"/>
<comment type="similarity">
    <text evidence="2">Belongs to the autoinducer-2 exporter (AI-2E) (TC 2.A.86) family.</text>
</comment>
<organism evidence="8 9">
    <name type="scientific">Oxalobacter vibrioformis</name>
    <dbReference type="NCBI Taxonomy" id="933080"/>
    <lineage>
        <taxon>Bacteria</taxon>
        <taxon>Pseudomonadati</taxon>
        <taxon>Pseudomonadota</taxon>
        <taxon>Betaproteobacteria</taxon>
        <taxon>Burkholderiales</taxon>
        <taxon>Oxalobacteraceae</taxon>
        <taxon>Oxalobacter</taxon>
    </lineage>
</organism>
<dbReference type="Pfam" id="PF01594">
    <property type="entry name" value="AI-2E_transport"/>
    <property type="match status" value="1"/>
</dbReference>
<evidence type="ECO:0000313" key="9">
    <source>
        <dbReference type="Proteomes" id="UP001156215"/>
    </source>
</evidence>
<keyword evidence="3 7" id="KW-0812">Transmembrane</keyword>
<evidence type="ECO:0000256" key="3">
    <source>
        <dbReference type="ARBA" id="ARBA00022692"/>
    </source>
</evidence>
<dbReference type="RefSeq" id="WP_269308020.1">
    <property type="nucleotide sequence ID" value="NZ_CP098242.1"/>
</dbReference>
<evidence type="ECO:0000256" key="1">
    <source>
        <dbReference type="ARBA" id="ARBA00004141"/>
    </source>
</evidence>
<dbReference type="EMBL" id="CP098242">
    <property type="protein sequence ID" value="WAW09027.1"/>
    <property type="molecule type" value="Genomic_DNA"/>
</dbReference>
<name>A0A9E9P1N6_9BURK</name>
<dbReference type="GO" id="GO:0016020">
    <property type="term" value="C:membrane"/>
    <property type="evidence" value="ECO:0007669"/>
    <property type="project" value="UniProtKB-SubCell"/>
</dbReference>
<dbReference type="Proteomes" id="UP001156215">
    <property type="component" value="Chromosome"/>
</dbReference>
<keyword evidence="9" id="KW-1185">Reference proteome</keyword>
<evidence type="ECO:0000256" key="2">
    <source>
        <dbReference type="ARBA" id="ARBA00009773"/>
    </source>
</evidence>
<protein>
    <submittedName>
        <fullName evidence="8">AI-2E family transporter</fullName>
    </submittedName>
</protein>
<comment type="subcellular location">
    <subcellularLocation>
        <location evidence="1">Membrane</location>
        <topology evidence="1">Multi-pass membrane protein</topology>
    </subcellularLocation>
</comment>
<evidence type="ECO:0000313" key="8">
    <source>
        <dbReference type="EMBL" id="WAW09027.1"/>
    </source>
</evidence>
<proteinExistence type="inferred from homology"/>
<dbReference type="PANTHER" id="PTHR21716:SF4">
    <property type="entry name" value="TRANSMEMBRANE PROTEIN 245"/>
    <property type="match status" value="1"/>
</dbReference>
<feature type="region of interest" description="Disordered" evidence="6">
    <location>
        <begin position="344"/>
        <end position="366"/>
    </location>
</feature>
<dbReference type="InterPro" id="IPR002549">
    <property type="entry name" value="AI-2E-like"/>
</dbReference>
<keyword evidence="5 7" id="KW-0472">Membrane</keyword>
<feature type="transmembrane region" description="Helical" evidence="7">
    <location>
        <begin position="216"/>
        <end position="233"/>
    </location>
</feature>
<evidence type="ECO:0000256" key="5">
    <source>
        <dbReference type="ARBA" id="ARBA00023136"/>
    </source>
</evidence>
<feature type="compositionally biased region" description="Acidic residues" evidence="6">
    <location>
        <begin position="357"/>
        <end position="366"/>
    </location>
</feature>
<dbReference type="PANTHER" id="PTHR21716">
    <property type="entry name" value="TRANSMEMBRANE PROTEIN"/>
    <property type="match status" value="1"/>
</dbReference>